<reference evidence="1 2" key="1">
    <citation type="journal article" date="2015" name="BMC Genomics">
        <title>Insights from the genome of Ophiocordyceps polyrhachis-furcata to pathogenicity and host specificity in insect fungi.</title>
        <authorList>
            <person name="Wichadakul D."/>
            <person name="Kobmoo N."/>
            <person name="Ingsriswang S."/>
            <person name="Tangphatsornruang S."/>
            <person name="Chantasingh D."/>
            <person name="Luangsa-ard J.J."/>
            <person name="Eurwilaichitr L."/>
        </authorList>
    </citation>
    <scope>NUCLEOTIDE SEQUENCE [LARGE SCALE GENOMIC DNA]</scope>
    <source>
        <strain evidence="1 2">BCC 54312</strain>
    </source>
</reference>
<sequence length="70" mass="7692">MVDANALLKMPSSKSAEEKRDTVGIEVLGSPHCPGTGLLSVPNMILLSYSYSLLQPTWTCLIWMTYVEFG</sequence>
<dbReference type="AlphaFoldDB" id="A0A367LN22"/>
<dbReference type="EMBL" id="LKCN02000001">
    <property type="protein sequence ID" value="RCI15800.1"/>
    <property type="molecule type" value="Genomic_DNA"/>
</dbReference>
<comment type="caution">
    <text evidence="1">The sequence shown here is derived from an EMBL/GenBank/DDBJ whole genome shotgun (WGS) entry which is preliminary data.</text>
</comment>
<organism evidence="1 2">
    <name type="scientific">Ophiocordyceps polyrhachis-furcata BCC 54312</name>
    <dbReference type="NCBI Taxonomy" id="1330021"/>
    <lineage>
        <taxon>Eukaryota</taxon>
        <taxon>Fungi</taxon>
        <taxon>Dikarya</taxon>
        <taxon>Ascomycota</taxon>
        <taxon>Pezizomycotina</taxon>
        <taxon>Sordariomycetes</taxon>
        <taxon>Hypocreomycetidae</taxon>
        <taxon>Hypocreales</taxon>
        <taxon>Ophiocordycipitaceae</taxon>
        <taxon>Ophiocordyceps</taxon>
    </lineage>
</organism>
<accession>A0A367LN22</accession>
<evidence type="ECO:0000313" key="2">
    <source>
        <dbReference type="Proteomes" id="UP000253664"/>
    </source>
</evidence>
<name>A0A367LN22_9HYPO</name>
<gene>
    <name evidence="1" type="ORF">L249_2566</name>
</gene>
<dbReference type="Proteomes" id="UP000253664">
    <property type="component" value="Unassembled WGS sequence"/>
</dbReference>
<keyword evidence="2" id="KW-1185">Reference proteome</keyword>
<evidence type="ECO:0000313" key="1">
    <source>
        <dbReference type="EMBL" id="RCI15800.1"/>
    </source>
</evidence>
<proteinExistence type="predicted"/>
<protein>
    <submittedName>
        <fullName evidence="1">Uncharacterized protein</fullName>
    </submittedName>
</protein>